<name>A0ABQ1JFQ5_9FLAO</name>
<evidence type="ECO:0008006" key="3">
    <source>
        <dbReference type="Google" id="ProtNLM"/>
    </source>
</evidence>
<evidence type="ECO:0000313" key="2">
    <source>
        <dbReference type="Proteomes" id="UP000615760"/>
    </source>
</evidence>
<gene>
    <name evidence="1" type="ORF">GCM10007424_01460</name>
</gene>
<comment type="caution">
    <text evidence="1">The sequence shown here is derived from an EMBL/GenBank/DDBJ whole genome shotgun (WGS) entry which is preliminary data.</text>
</comment>
<accession>A0ABQ1JFQ5</accession>
<keyword evidence="2" id="KW-1185">Reference proteome</keyword>
<protein>
    <recommendedName>
        <fullName evidence="3">ApeA N-terminal domain-containing protein</fullName>
    </recommendedName>
</protein>
<dbReference type="EMBL" id="BMJE01000001">
    <property type="protein sequence ID" value="GGB65240.1"/>
    <property type="molecule type" value="Genomic_DNA"/>
</dbReference>
<organism evidence="1 2">
    <name type="scientific">Flavobacterium suaedae</name>
    <dbReference type="NCBI Taxonomy" id="1767027"/>
    <lineage>
        <taxon>Bacteria</taxon>
        <taxon>Pseudomonadati</taxon>
        <taxon>Bacteroidota</taxon>
        <taxon>Flavobacteriia</taxon>
        <taxon>Flavobacteriales</taxon>
        <taxon>Flavobacteriaceae</taxon>
        <taxon>Flavobacterium</taxon>
    </lineage>
</organism>
<evidence type="ECO:0000313" key="1">
    <source>
        <dbReference type="EMBL" id="GGB65240.1"/>
    </source>
</evidence>
<dbReference type="RefSeq" id="WP_188619311.1">
    <property type="nucleotide sequence ID" value="NZ_BMJE01000001.1"/>
</dbReference>
<reference evidence="2" key="1">
    <citation type="journal article" date="2019" name="Int. J. Syst. Evol. Microbiol.">
        <title>The Global Catalogue of Microorganisms (GCM) 10K type strain sequencing project: providing services to taxonomists for standard genome sequencing and annotation.</title>
        <authorList>
            <consortium name="The Broad Institute Genomics Platform"/>
            <consortium name="The Broad Institute Genome Sequencing Center for Infectious Disease"/>
            <person name="Wu L."/>
            <person name="Ma J."/>
        </authorList>
    </citation>
    <scope>NUCLEOTIDE SEQUENCE [LARGE SCALE GENOMIC DNA]</scope>
    <source>
        <strain evidence="2">CGMCC 1.15461</strain>
    </source>
</reference>
<dbReference type="Proteomes" id="UP000615760">
    <property type="component" value="Unassembled WGS sequence"/>
</dbReference>
<sequence>MSLQQKLQVLNPTVEVERNDSKYVIKKLWNDDSFILEFPDKFNFEIFNDKYFPPEFSAILHEKSSYEFIFTILPHNHKLIGRELSFIYDGNEYKTKFAEPSNLLVEISKGFKEIDAPGDASYRNLSIIRDFYNIESQSTALKDFFKDKVVVSFFVEGALNKVKDCNHFFKLLNIYMQYYDRDSPTIIIHNTLSEEVEHNKPCLLRKNPFPEKLIINDIDETVVELFHVAKSSSNIRLQYLFYYQVIEYFSYYFINDNTKRNINNIISYPNFIDNSSYYSKLLIEELREGINKDSEKFKACIKHFLRIEDIDDEIESNIEYFTEDIIFDGGYKLKPILKSRQFYEQLFLNANDNKSEKIRKERETGELFENIADRLDKIRNVLVHVREMRERSAISPTQSNHNKLLPYYYLIRRISEIIAMKYKSIF</sequence>
<proteinExistence type="predicted"/>